<dbReference type="RefSeq" id="WP_344249113.1">
    <property type="nucleotide sequence ID" value="NZ_BAAAPM010000005.1"/>
</dbReference>
<keyword evidence="5" id="KW-0472">Membrane</keyword>
<keyword evidence="5" id="KW-0812">Transmembrane</keyword>
<feature type="transmembrane region" description="Helical" evidence="5">
    <location>
        <begin position="127"/>
        <end position="148"/>
    </location>
</feature>
<feature type="region of interest" description="Disordered" evidence="4">
    <location>
        <begin position="56"/>
        <end position="75"/>
    </location>
</feature>
<evidence type="ECO:0000256" key="2">
    <source>
        <dbReference type="ARBA" id="ARBA00022676"/>
    </source>
</evidence>
<protein>
    <recommendedName>
        <fullName evidence="1">D-inositol 3-phosphate glycosyltransferase</fullName>
    </recommendedName>
</protein>
<keyword evidence="3" id="KW-0808">Transferase</keyword>
<dbReference type="Gene3D" id="3.40.50.2000">
    <property type="entry name" value="Glycogen Phosphorylase B"/>
    <property type="match status" value="2"/>
</dbReference>
<dbReference type="SUPFAM" id="SSF53756">
    <property type="entry name" value="UDP-Glycosyltransferase/glycogen phosphorylase"/>
    <property type="match status" value="1"/>
</dbReference>
<dbReference type="EMBL" id="BAAAPM010000005">
    <property type="protein sequence ID" value="GAA1731307.1"/>
    <property type="molecule type" value="Genomic_DNA"/>
</dbReference>
<evidence type="ECO:0000313" key="7">
    <source>
        <dbReference type="EMBL" id="GAA1731307.1"/>
    </source>
</evidence>
<sequence length="482" mass="52314">MRGTTTGAPSQTPRPRLLLVTHHYPPEHGAPQRRWDTLTPRIMAAGLDVAVLAPPPHYPTGRLQDDDARYRPGSITRGRHGERVVRVRFRPHSPRLLSRTLDQTIAAASSVWLGVRYFRRRGARPHVVIGTVPGIPSMFAAWALARLLRARLVVEMRDAWPDLIEPSGILDNDRPARARALSGLRAAAHRAVSRLQARADAVVTTTETFAQVLLERGIRRVTVVRNGTSFRPLDARDAADPARDETADRARDEARDEARELADRADVTAPRRPLRAVYAGTVGRAQDLECVVRAAALVARRGLPIDLRIVGTGSEVPALQRLAADLDAPVSFVGPVPHEQVRRLYSWADTVVVTLRDWKPLEWTVPSKLYEVMASGTYATACVAGEAAALVRRSGAGSVISPGDSDALADLWAGWAATEAVPDVEPLAARWVAENADDDVLAAKYVALLRELTGAVPTTPAGFVETSSVVSTSSTDEGEATR</sequence>
<dbReference type="Proteomes" id="UP001501138">
    <property type="component" value="Unassembled WGS sequence"/>
</dbReference>
<keyword evidence="8" id="KW-1185">Reference proteome</keyword>
<dbReference type="InterPro" id="IPR050194">
    <property type="entry name" value="Glycosyltransferase_grp1"/>
</dbReference>
<dbReference type="Pfam" id="PF13692">
    <property type="entry name" value="Glyco_trans_1_4"/>
    <property type="match status" value="1"/>
</dbReference>
<organism evidence="7 8">
    <name type="scientific">Isoptericola hypogeus</name>
    <dbReference type="NCBI Taxonomy" id="300179"/>
    <lineage>
        <taxon>Bacteria</taxon>
        <taxon>Bacillati</taxon>
        <taxon>Actinomycetota</taxon>
        <taxon>Actinomycetes</taxon>
        <taxon>Micrococcales</taxon>
        <taxon>Promicromonosporaceae</taxon>
        <taxon>Isoptericola</taxon>
    </lineage>
</organism>
<gene>
    <name evidence="7" type="ORF">GCM10009809_28510</name>
</gene>
<name>A0ABN2JM71_9MICO</name>
<dbReference type="PANTHER" id="PTHR45947">
    <property type="entry name" value="SULFOQUINOVOSYL TRANSFERASE SQD2"/>
    <property type="match status" value="1"/>
</dbReference>
<proteinExistence type="predicted"/>
<feature type="region of interest" description="Disordered" evidence="4">
    <location>
        <begin position="234"/>
        <end position="263"/>
    </location>
</feature>
<dbReference type="CDD" id="cd03794">
    <property type="entry name" value="GT4_WbuB-like"/>
    <property type="match status" value="1"/>
</dbReference>
<evidence type="ECO:0000256" key="1">
    <source>
        <dbReference type="ARBA" id="ARBA00021292"/>
    </source>
</evidence>
<evidence type="ECO:0000256" key="4">
    <source>
        <dbReference type="SAM" id="MobiDB-lite"/>
    </source>
</evidence>
<dbReference type="Pfam" id="PF13579">
    <property type="entry name" value="Glyco_trans_4_4"/>
    <property type="match status" value="1"/>
</dbReference>
<accession>A0ABN2JM71</accession>
<comment type="caution">
    <text evidence="7">The sequence shown here is derived from an EMBL/GenBank/DDBJ whole genome shotgun (WGS) entry which is preliminary data.</text>
</comment>
<keyword evidence="5" id="KW-1133">Transmembrane helix</keyword>
<keyword evidence="2" id="KW-0328">Glycosyltransferase</keyword>
<dbReference type="PANTHER" id="PTHR45947:SF3">
    <property type="entry name" value="SULFOQUINOVOSYL TRANSFERASE SQD2"/>
    <property type="match status" value="1"/>
</dbReference>
<evidence type="ECO:0000313" key="8">
    <source>
        <dbReference type="Proteomes" id="UP001501138"/>
    </source>
</evidence>
<feature type="domain" description="Glycosyltransferase subfamily 4-like N-terminal" evidence="6">
    <location>
        <begin position="31"/>
        <end position="227"/>
    </location>
</feature>
<evidence type="ECO:0000259" key="6">
    <source>
        <dbReference type="Pfam" id="PF13579"/>
    </source>
</evidence>
<dbReference type="InterPro" id="IPR028098">
    <property type="entry name" value="Glyco_trans_4-like_N"/>
</dbReference>
<reference evidence="7 8" key="1">
    <citation type="journal article" date="2019" name="Int. J. Syst. Evol. Microbiol.">
        <title>The Global Catalogue of Microorganisms (GCM) 10K type strain sequencing project: providing services to taxonomists for standard genome sequencing and annotation.</title>
        <authorList>
            <consortium name="The Broad Institute Genomics Platform"/>
            <consortium name="The Broad Institute Genome Sequencing Center for Infectious Disease"/>
            <person name="Wu L."/>
            <person name="Ma J."/>
        </authorList>
    </citation>
    <scope>NUCLEOTIDE SEQUENCE [LARGE SCALE GENOMIC DNA]</scope>
    <source>
        <strain evidence="7 8">JCM 15589</strain>
    </source>
</reference>
<evidence type="ECO:0000256" key="3">
    <source>
        <dbReference type="ARBA" id="ARBA00022679"/>
    </source>
</evidence>
<evidence type="ECO:0000256" key="5">
    <source>
        <dbReference type="SAM" id="Phobius"/>
    </source>
</evidence>